<dbReference type="InterPro" id="IPR012419">
    <property type="entry name" value="Cas1_AcylTrans_dom"/>
</dbReference>
<name>A0A401G6I5_9APHY</name>
<dbReference type="Pfam" id="PF07779">
    <property type="entry name" value="Cas1_AcylT"/>
    <property type="match status" value="1"/>
</dbReference>
<dbReference type="RefSeq" id="XP_027608694.1">
    <property type="nucleotide sequence ID" value="XM_027752893.1"/>
</dbReference>
<feature type="domain" description="Cas1p 10 TM acyl transferase" evidence="2">
    <location>
        <begin position="55"/>
        <end position="127"/>
    </location>
</feature>
<proteinExistence type="predicted"/>
<reference evidence="3 4" key="1">
    <citation type="journal article" date="2018" name="Sci. Rep.">
        <title>Genome sequence of the cauliflower mushroom Sparassis crispa (Hanabiratake) and its association with beneficial usage.</title>
        <authorList>
            <person name="Kiyama R."/>
            <person name="Furutani Y."/>
            <person name="Kawaguchi K."/>
            <person name="Nakanishi T."/>
        </authorList>
    </citation>
    <scope>NUCLEOTIDE SEQUENCE [LARGE SCALE GENOMIC DNA]</scope>
</reference>
<dbReference type="OrthoDB" id="1932925at2759"/>
<dbReference type="Proteomes" id="UP000287166">
    <property type="component" value="Unassembled WGS sequence"/>
</dbReference>
<organism evidence="3 4">
    <name type="scientific">Sparassis crispa</name>
    <dbReference type="NCBI Taxonomy" id="139825"/>
    <lineage>
        <taxon>Eukaryota</taxon>
        <taxon>Fungi</taxon>
        <taxon>Dikarya</taxon>
        <taxon>Basidiomycota</taxon>
        <taxon>Agaricomycotina</taxon>
        <taxon>Agaricomycetes</taxon>
        <taxon>Polyporales</taxon>
        <taxon>Sparassidaceae</taxon>
        <taxon>Sparassis</taxon>
    </lineage>
</organism>
<accession>A0A401G6I5</accession>
<dbReference type="EMBL" id="BFAD01000001">
    <property type="protein sequence ID" value="GBE77781.1"/>
    <property type="molecule type" value="Genomic_DNA"/>
</dbReference>
<evidence type="ECO:0000313" key="3">
    <source>
        <dbReference type="EMBL" id="GBE77781.1"/>
    </source>
</evidence>
<evidence type="ECO:0000313" key="4">
    <source>
        <dbReference type="Proteomes" id="UP000287166"/>
    </source>
</evidence>
<keyword evidence="4" id="KW-1185">Reference proteome</keyword>
<evidence type="ECO:0000259" key="2">
    <source>
        <dbReference type="Pfam" id="PF07779"/>
    </source>
</evidence>
<evidence type="ECO:0000256" key="1">
    <source>
        <dbReference type="SAM" id="MobiDB-lite"/>
    </source>
</evidence>
<feature type="region of interest" description="Disordered" evidence="1">
    <location>
        <begin position="147"/>
        <end position="176"/>
    </location>
</feature>
<protein>
    <recommendedName>
        <fullName evidence="2">Cas1p 10 TM acyl transferase domain-containing protein</fullName>
    </recommendedName>
</protein>
<sequence>MIDPSKTEDGLHFSDAVVAMQANVLLNLRCNDVLPKMFPMDKTSDLVGPSLCDAVASVLRSATSRAFAFVGKCSLETYIIQYHFWLAGDTKGILIVLPGARWRAVNLVITTTMFIYVSHCVAQATGSRRHAALTRPTEEEGQEAIFLAPQDGEPRKDNDGNVLSPEPDTPSLQGSQRRWVDRLAEGTPAHPTSPGFRVWYGETEWKPGVKTKIAIGMAVMWLLNMMWPYR</sequence>
<dbReference type="GeneID" id="38774698"/>
<dbReference type="AlphaFoldDB" id="A0A401G6I5"/>
<comment type="caution">
    <text evidence="3">The sequence shown here is derived from an EMBL/GenBank/DDBJ whole genome shotgun (WGS) entry which is preliminary data.</text>
</comment>
<dbReference type="InParanoid" id="A0A401G6I5"/>
<gene>
    <name evidence="3" type="ORF">SCP_0106630</name>
</gene>